<protein>
    <submittedName>
        <fullName evidence="10">Putative transporter</fullName>
    </submittedName>
</protein>
<dbReference type="InterPro" id="IPR031312">
    <property type="entry name" value="Na/sul_symport_CS"/>
</dbReference>
<evidence type="ECO:0000313" key="11">
    <source>
        <dbReference type="Proteomes" id="UP000186817"/>
    </source>
</evidence>
<organism evidence="10 11">
    <name type="scientific">Symbiodinium microadriaticum</name>
    <name type="common">Dinoflagellate</name>
    <name type="synonym">Zooxanthella microadriatica</name>
    <dbReference type="NCBI Taxonomy" id="2951"/>
    <lineage>
        <taxon>Eukaryota</taxon>
        <taxon>Sar</taxon>
        <taxon>Alveolata</taxon>
        <taxon>Dinophyceae</taxon>
        <taxon>Suessiales</taxon>
        <taxon>Symbiodiniaceae</taxon>
        <taxon>Symbiodinium</taxon>
    </lineage>
</organism>
<feature type="transmembrane region" description="Helical" evidence="8">
    <location>
        <begin position="147"/>
        <end position="166"/>
    </location>
</feature>
<evidence type="ECO:0000256" key="7">
    <source>
        <dbReference type="SAM" id="MobiDB-lite"/>
    </source>
</evidence>
<dbReference type="PROSITE" id="PS01271">
    <property type="entry name" value="NA_SULFATE"/>
    <property type="match status" value="1"/>
</dbReference>
<feature type="transmembrane region" description="Helical" evidence="8">
    <location>
        <begin position="479"/>
        <end position="497"/>
    </location>
</feature>
<keyword evidence="4" id="KW-0677">Repeat</keyword>
<evidence type="ECO:0000256" key="1">
    <source>
        <dbReference type="ARBA" id="ARBA00004141"/>
    </source>
</evidence>
<dbReference type="AlphaFoldDB" id="A0A1Q9F473"/>
<sequence length="1207" mass="131183">MQNHEVMTWQAWTVLAMILVTLVLLFLEVGSPEQVMLGALVVLWNMGIVSTADALDGFSNTGLMSIGALFIVMQAVDKSRVVDYAARRILGAQISDRVVLLRICFLVFSLSGFCNNTPLVVLFMPIVRDWARTHQRAPSTFLIPLSYSAIMGGMLTTIGTSTNLLVNGLLEKQGYKPFGFFEPGIVALPMGILSFTLIILLGPLVLPDNKGGLFREVREHGDNLVTALDIAEDSPWVGRPAVDVLISMGLPPSSLLKIRRRMPTDKAPSPLHLTVGSAQPRELILHPSEGSTSDELEQSFQVRFLNLDIEATCEGDPDIMEVQPVRNTETAQGGDLLLLSLPRDRVVEVMSKQEPGIRVRSMHASQAASGQSEFVELVLGASSPLLGQPIYNAAQIVSDAYNAGLIAVRSRYWGTSFASSEKPPDMITDSPFRRQTSAANATFVAGDVILVLGATGNSYPNSHFLLVTRLGSLPKPMSWYDLIPLVVFVPALVLTSLDMISMVQLSVTLACVFVLGGWIKAGDIRTIVDWQLLILIGAALGVARAMAESGLAAGISRGIIATGLPNWLAPSLLYLIVMVTTEMVTNNAAAALGVPLAIDLAEKMGLASPHPLVMVVMIAASTSFASPIGYATNLIVMGPGGYSFLDFLRIDSPEASAEFYVFKYHSAGRGQGFSAPEEPLFISAVVVRVRSHNVSGDAGDPWPEVKFVAASSLIKLDGHVKTAGYCMGKEDFEDLRPWSSEDEATAAKVNEALPHLLFNADAVFLGGNSRTGEQTEADTRTTDSSQEKYTIPLDSLKSSCVLTQIGNVVQVAEELGVKFGGQYDQLLAVSGSVVKALEDLPEEMSGPGVSHWQAWGLLGDLSAQMLRAPYGYRIDVTPAAQGHIFFEKFITMVKVALMEEASAQEVIFATDPQVKLDLLRGGARLRRATQQGLDALSKELEYFTQELEKKTFLPVPSEIARCHHLGMNQPVFVKPPTTDYDLVSHLMQIFVEELAIGVSLPLWSAVRENRLEDCRKLLKEQADPNLSDGDKGIDRAALHSKDQTTADLAEALGGESLESQNRDGHAQFIRLAFPCLGRKLCVQCVEVTQTYSQVFERFYLWSISACNGRPFEPLYRQHFSSGNLPDLWNIGMSSIGSTYPQQPGRKYGFGSEKPQDAARVQVRLANVHFMGSELESERVGIAIPPNRQEAPHNGVRASMPGDDLALR</sequence>
<feature type="domain" description="Citrate transporter-like" evidence="9">
    <location>
        <begin position="33"/>
        <end position="619"/>
    </location>
</feature>
<feature type="region of interest" description="Disordered" evidence="7">
    <location>
        <begin position="1184"/>
        <end position="1207"/>
    </location>
</feature>
<feature type="transmembrane region" description="Helical" evidence="8">
    <location>
        <begin position="98"/>
        <end position="127"/>
    </location>
</feature>
<comment type="subcellular location">
    <subcellularLocation>
        <location evidence="1">Membrane</location>
        <topology evidence="1">Multi-pass membrane protein</topology>
    </subcellularLocation>
</comment>
<dbReference type="GO" id="GO:0055085">
    <property type="term" value="P:transmembrane transport"/>
    <property type="evidence" value="ECO:0007669"/>
    <property type="project" value="InterPro"/>
</dbReference>
<evidence type="ECO:0000256" key="2">
    <source>
        <dbReference type="ARBA" id="ARBA00022448"/>
    </source>
</evidence>
<feature type="transmembrane region" description="Helical" evidence="8">
    <location>
        <begin position="58"/>
        <end position="77"/>
    </location>
</feature>
<dbReference type="InterPro" id="IPR051679">
    <property type="entry name" value="DASS-Related_Transporters"/>
</dbReference>
<dbReference type="PANTHER" id="PTHR43652:SF2">
    <property type="entry name" value="BASIC AMINO ACID ANTIPORTER YFCC-RELATED"/>
    <property type="match status" value="1"/>
</dbReference>
<dbReference type="PANTHER" id="PTHR43652">
    <property type="entry name" value="BASIC AMINO ACID ANTIPORTER YFCC-RELATED"/>
    <property type="match status" value="1"/>
</dbReference>
<dbReference type="OrthoDB" id="442352at2759"/>
<feature type="transmembrane region" description="Helical" evidence="8">
    <location>
        <begin position="186"/>
        <end position="206"/>
    </location>
</feature>
<accession>A0A1Q9F473</accession>
<reference evidence="10 11" key="1">
    <citation type="submission" date="2016-02" db="EMBL/GenBank/DDBJ databases">
        <title>Genome analysis of coral dinoflagellate symbionts highlights evolutionary adaptations to a symbiotic lifestyle.</title>
        <authorList>
            <person name="Aranda M."/>
            <person name="Li Y."/>
            <person name="Liew Y.J."/>
            <person name="Baumgarten S."/>
            <person name="Simakov O."/>
            <person name="Wilson M."/>
            <person name="Piel J."/>
            <person name="Ashoor H."/>
            <person name="Bougouffa S."/>
            <person name="Bajic V.B."/>
            <person name="Ryu T."/>
            <person name="Ravasi T."/>
            <person name="Bayer T."/>
            <person name="Micklem G."/>
            <person name="Kim H."/>
            <person name="Bhak J."/>
            <person name="Lajeunesse T.C."/>
            <person name="Voolstra C.R."/>
        </authorList>
    </citation>
    <scope>NUCLEOTIDE SEQUENCE [LARGE SCALE GENOMIC DNA]</scope>
    <source>
        <strain evidence="10 11">CCMP2467</strain>
    </source>
</reference>
<dbReference type="GO" id="GO:0005886">
    <property type="term" value="C:plasma membrane"/>
    <property type="evidence" value="ECO:0007669"/>
    <property type="project" value="TreeGrafter"/>
</dbReference>
<feature type="transmembrane region" description="Helical" evidence="8">
    <location>
        <begin position="6"/>
        <end position="27"/>
    </location>
</feature>
<keyword evidence="11" id="KW-1185">Reference proteome</keyword>
<comment type="caution">
    <text evidence="10">The sequence shown here is derived from an EMBL/GenBank/DDBJ whole genome shotgun (WGS) entry which is preliminary data.</text>
</comment>
<dbReference type="Proteomes" id="UP000186817">
    <property type="component" value="Unassembled WGS sequence"/>
</dbReference>
<keyword evidence="2" id="KW-0813">Transport</keyword>
<keyword evidence="5 8" id="KW-1133">Transmembrane helix</keyword>
<evidence type="ECO:0000256" key="5">
    <source>
        <dbReference type="ARBA" id="ARBA00022989"/>
    </source>
</evidence>
<dbReference type="InterPro" id="IPR004680">
    <property type="entry name" value="Cit_transptr-like_dom"/>
</dbReference>
<gene>
    <name evidence="10" type="ORF">AK812_SmicGene1434</name>
</gene>
<feature type="transmembrane region" description="Helical" evidence="8">
    <location>
        <begin position="533"/>
        <end position="560"/>
    </location>
</feature>
<proteinExistence type="predicted"/>
<dbReference type="EMBL" id="LSRX01000015">
    <property type="protein sequence ID" value="OLQ14457.1"/>
    <property type="molecule type" value="Genomic_DNA"/>
</dbReference>
<evidence type="ECO:0000256" key="6">
    <source>
        <dbReference type="ARBA" id="ARBA00023136"/>
    </source>
</evidence>
<evidence type="ECO:0000256" key="8">
    <source>
        <dbReference type="SAM" id="Phobius"/>
    </source>
</evidence>
<evidence type="ECO:0000313" key="10">
    <source>
        <dbReference type="EMBL" id="OLQ14457.1"/>
    </source>
</evidence>
<evidence type="ECO:0000256" key="3">
    <source>
        <dbReference type="ARBA" id="ARBA00022692"/>
    </source>
</evidence>
<evidence type="ECO:0000256" key="4">
    <source>
        <dbReference type="ARBA" id="ARBA00022737"/>
    </source>
</evidence>
<keyword evidence="3 8" id="KW-0812">Transmembrane</keyword>
<name>A0A1Q9F473_SYMMI</name>
<keyword evidence="6 8" id="KW-0472">Membrane</keyword>
<evidence type="ECO:0000259" key="9">
    <source>
        <dbReference type="Pfam" id="PF03600"/>
    </source>
</evidence>
<feature type="transmembrane region" description="Helical" evidence="8">
    <location>
        <begin position="503"/>
        <end position="521"/>
    </location>
</feature>
<feature type="transmembrane region" description="Helical" evidence="8">
    <location>
        <begin position="610"/>
        <end position="630"/>
    </location>
</feature>
<dbReference type="Pfam" id="PF03600">
    <property type="entry name" value="CitMHS"/>
    <property type="match status" value="1"/>
</dbReference>
<feature type="transmembrane region" description="Helical" evidence="8">
    <location>
        <begin position="34"/>
        <end position="52"/>
    </location>
</feature>